<dbReference type="InterPro" id="IPR011206">
    <property type="entry name" value="Citrate_lyase_beta/mcl1/mcl2"/>
</dbReference>
<organism evidence="5 6">
    <name type="scientific">Streptantibioticus cattleyicolor (strain ATCC 35852 / DSM 46488 / JCM 4925 / NBRC 14057 / NRRL 8057)</name>
    <name type="common">Streptomyces cattleya</name>
    <dbReference type="NCBI Taxonomy" id="1003195"/>
    <lineage>
        <taxon>Bacteria</taxon>
        <taxon>Bacillati</taxon>
        <taxon>Actinomycetota</taxon>
        <taxon>Actinomycetes</taxon>
        <taxon>Kitasatosporales</taxon>
        <taxon>Streptomycetaceae</taxon>
        <taxon>Streptantibioticus</taxon>
    </lineage>
</organism>
<dbReference type="HOGENOM" id="CLU_062194_0_0_11"/>
<dbReference type="EMBL" id="CP003219">
    <property type="protein sequence ID" value="AEW93844.1"/>
    <property type="molecule type" value="Genomic_DNA"/>
</dbReference>
<dbReference type="InterPro" id="IPR015813">
    <property type="entry name" value="Pyrv/PenolPyrv_kinase-like_dom"/>
</dbReference>
<dbReference type="Proteomes" id="UP000007842">
    <property type="component" value="Chromosome"/>
</dbReference>
<evidence type="ECO:0000256" key="2">
    <source>
        <dbReference type="ARBA" id="ARBA00022723"/>
    </source>
</evidence>
<accession>F8K490</accession>
<dbReference type="STRING" id="1003195.SCATT_14730"/>
<dbReference type="GO" id="GO:0003824">
    <property type="term" value="F:catalytic activity"/>
    <property type="evidence" value="ECO:0007669"/>
    <property type="project" value="InterPro"/>
</dbReference>
<keyword evidence="3 4" id="KW-0460">Magnesium</keyword>
<dbReference type="KEGG" id="sct:SCAT_1472"/>
<dbReference type="PATRIC" id="fig|1003195.11.peg.3050"/>
<dbReference type="SUPFAM" id="SSF51621">
    <property type="entry name" value="Phosphoenolpyruvate/pyruvate domain"/>
    <property type="match status" value="1"/>
</dbReference>
<dbReference type="Gene3D" id="3.20.20.60">
    <property type="entry name" value="Phosphoenolpyruvate-binding domains"/>
    <property type="match status" value="2"/>
</dbReference>
<dbReference type="InterPro" id="IPR039480">
    <property type="entry name" value="C-C_Bond_Lyase-like"/>
</dbReference>
<dbReference type="KEGG" id="scy:SCATT_14730"/>
<dbReference type="PANTHER" id="PTHR32308">
    <property type="entry name" value="LYASE BETA SUBUNIT, PUTATIVE (AFU_ORTHOLOGUE AFUA_4G13030)-RELATED"/>
    <property type="match status" value="1"/>
</dbReference>
<dbReference type="PIRSF" id="PIRSF015582">
    <property type="entry name" value="Cit_lyase_B"/>
    <property type="match status" value="1"/>
</dbReference>
<name>F8K490_STREN</name>
<evidence type="ECO:0000313" key="5">
    <source>
        <dbReference type="EMBL" id="AEW93844.1"/>
    </source>
</evidence>
<dbReference type="eggNOG" id="COG2301">
    <property type="taxonomic scope" value="Bacteria"/>
</dbReference>
<evidence type="ECO:0000256" key="3">
    <source>
        <dbReference type="ARBA" id="ARBA00022842"/>
    </source>
</evidence>
<dbReference type="Pfam" id="PF15617">
    <property type="entry name" value="C-C_Bond_Lyase"/>
    <property type="match status" value="1"/>
</dbReference>
<dbReference type="OrthoDB" id="348111at2"/>
<evidence type="ECO:0000256" key="1">
    <source>
        <dbReference type="ARBA" id="ARBA00001946"/>
    </source>
</evidence>
<gene>
    <name evidence="5" type="ordered locus">SCATT_14730</name>
</gene>
<dbReference type="InterPro" id="IPR040442">
    <property type="entry name" value="Pyrv_kinase-like_dom_sf"/>
</dbReference>
<dbReference type="GO" id="GO:0006107">
    <property type="term" value="P:oxaloacetate metabolic process"/>
    <property type="evidence" value="ECO:0007669"/>
    <property type="project" value="TreeGrafter"/>
</dbReference>
<dbReference type="GO" id="GO:0000287">
    <property type="term" value="F:magnesium ion binding"/>
    <property type="evidence" value="ECO:0007669"/>
    <property type="project" value="TreeGrafter"/>
</dbReference>
<keyword evidence="2 4" id="KW-0479">Metal-binding</keyword>
<keyword evidence="6" id="KW-1185">Reference proteome</keyword>
<accession>G8WZ95</accession>
<evidence type="ECO:0000256" key="4">
    <source>
        <dbReference type="PIRSR" id="PIRSR015582-2"/>
    </source>
</evidence>
<dbReference type="AlphaFoldDB" id="F8K490"/>
<dbReference type="RefSeq" id="WP_014142230.1">
    <property type="nucleotide sequence ID" value="NC_016111.1"/>
</dbReference>
<feature type="binding site" evidence="4">
    <location>
        <position position="206"/>
    </location>
    <ligand>
        <name>Mg(2+)</name>
        <dbReference type="ChEBI" id="CHEBI:18420"/>
    </ligand>
</feature>
<proteinExistence type="predicted"/>
<evidence type="ECO:0000313" key="6">
    <source>
        <dbReference type="Proteomes" id="UP000007842"/>
    </source>
</evidence>
<comment type="cofactor">
    <cofactor evidence="1">
        <name>Mg(2+)</name>
        <dbReference type="ChEBI" id="CHEBI:18420"/>
    </cofactor>
</comment>
<protein>
    <submittedName>
        <fullName evidence="5">ATP/GTP-binding protein</fullName>
    </submittedName>
</protein>
<dbReference type="PANTHER" id="PTHR32308:SF10">
    <property type="entry name" value="CITRATE LYASE SUBUNIT BETA"/>
    <property type="match status" value="1"/>
</dbReference>
<sequence>MRHFGHLAPRVRDELFHLPPAEFDAAAPLDVLAPALGATLYSPATRPRLAADVRRQAARGVVSMVLCLEDAIPDGEVGRAEANLVAQLTALAAEPTGAPGSGPLPLLFVRVRTPGQITALVTRLGPAVRVLTGFVLPKFTECSGIPFLEALTEAEAACGRRLLAMPVLESPDLLHLETRTATLDGIARTVTKYRDRVLALRLGVTDLCAAYGLRRAPGTTAYDIALLAALIGDVVNVLGRADGTGFTLTGPVWEYFPRRPRTPGPRPPGGHLDGLLREVELDHANGLLGKTCIHPSHIAPVHALSVVTHEEFCDATDITGPGNGGGVLRSAYTNKMNEVKPHRAWAERTLRRARAFGVARPDVTLADLLAAGTPAPGA</sequence>
<reference evidence="6" key="1">
    <citation type="submission" date="2011-12" db="EMBL/GenBank/DDBJ databases">
        <title>Complete genome sequence of Streptomyces cattleya strain DSM 46488.</title>
        <authorList>
            <person name="Ou H.-Y."/>
            <person name="Li P."/>
            <person name="Zhao C."/>
            <person name="O'Hagan D."/>
            <person name="Deng Z."/>
        </authorList>
    </citation>
    <scope>NUCLEOTIDE SEQUENCE [LARGE SCALE GENOMIC DNA]</scope>
    <source>
        <strain evidence="6">ATCC 35852 / DSM 46488 / JCM 4925 / NBRC 14057 / NRRL 8057</strain>
    </source>
</reference>